<accession>A0AAV2GAQ4</accession>
<gene>
    <name evidence="1" type="ORF">LTRI10_LOCUS47379</name>
</gene>
<name>A0AAV2GAQ4_9ROSI</name>
<dbReference type="Proteomes" id="UP001497516">
    <property type="component" value="Chromosome 8"/>
</dbReference>
<dbReference type="EMBL" id="OZ034821">
    <property type="protein sequence ID" value="CAL1407729.1"/>
    <property type="molecule type" value="Genomic_DNA"/>
</dbReference>
<sequence>MNRRWHRYARSVRIVETVSVSPDSSLRREKAATRRSIPSIFLKKMDLSNEMENVKLCIRIWPEESLMRSSG</sequence>
<keyword evidence="2" id="KW-1185">Reference proteome</keyword>
<reference evidence="1 2" key="1">
    <citation type="submission" date="2024-04" db="EMBL/GenBank/DDBJ databases">
        <authorList>
            <person name="Fracassetti M."/>
        </authorList>
    </citation>
    <scope>NUCLEOTIDE SEQUENCE [LARGE SCALE GENOMIC DNA]</scope>
</reference>
<protein>
    <submittedName>
        <fullName evidence="1">Uncharacterized protein</fullName>
    </submittedName>
</protein>
<dbReference type="AlphaFoldDB" id="A0AAV2GAQ4"/>
<evidence type="ECO:0000313" key="2">
    <source>
        <dbReference type="Proteomes" id="UP001497516"/>
    </source>
</evidence>
<organism evidence="1 2">
    <name type="scientific">Linum trigynum</name>
    <dbReference type="NCBI Taxonomy" id="586398"/>
    <lineage>
        <taxon>Eukaryota</taxon>
        <taxon>Viridiplantae</taxon>
        <taxon>Streptophyta</taxon>
        <taxon>Embryophyta</taxon>
        <taxon>Tracheophyta</taxon>
        <taxon>Spermatophyta</taxon>
        <taxon>Magnoliopsida</taxon>
        <taxon>eudicotyledons</taxon>
        <taxon>Gunneridae</taxon>
        <taxon>Pentapetalae</taxon>
        <taxon>rosids</taxon>
        <taxon>fabids</taxon>
        <taxon>Malpighiales</taxon>
        <taxon>Linaceae</taxon>
        <taxon>Linum</taxon>
    </lineage>
</organism>
<evidence type="ECO:0000313" key="1">
    <source>
        <dbReference type="EMBL" id="CAL1407729.1"/>
    </source>
</evidence>
<proteinExistence type="predicted"/>